<dbReference type="AlphaFoldDB" id="C5LAF9"/>
<gene>
    <name evidence="1" type="ORF">Pmar_PMAR006225</name>
</gene>
<organism evidence="2">
    <name type="scientific">Perkinsus marinus (strain ATCC 50983 / TXsc)</name>
    <dbReference type="NCBI Taxonomy" id="423536"/>
    <lineage>
        <taxon>Eukaryota</taxon>
        <taxon>Sar</taxon>
        <taxon>Alveolata</taxon>
        <taxon>Perkinsozoa</taxon>
        <taxon>Perkinsea</taxon>
        <taxon>Perkinsida</taxon>
        <taxon>Perkinsidae</taxon>
        <taxon>Perkinsus</taxon>
    </lineage>
</organism>
<sequence>MMFPQKPDHGKVVDVASNAVPKSPHSAHPQQHLEPSEAVGVNHMLAARGSCRAFAEQSCLNPALDAQPDAQRILEQASDSGLATSTRRLSVEQCREDTCDAEACVDTTNELRCRGCLRNCFRYCLFQHELLCMRRLCASSILAAVDAFVRTVGSGRGPWAGKGEALSKAIGVHFSTLQGQQIDETAKWVHQILDRDVTHPQCTEDHTADSDPTGYLRKLVG</sequence>
<accession>C5LAF9</accession>
<dbReference type="InParanoid" id="C5LAF9"/>
<keyword evidence="2" id="KW-1185">Reference proteome</keyword>
<dbReference type="EMBL" id="GG680729">
    <property type="protein sequence ID" value="EER06415.1"/>
    <property type="molecule type" value="Genomic_DNA"/>
</dbReference>
<evidence type="ECO:0000313" key="1">
    <source>
        <dbReference type="EMBL" id="EER06415.1"/>
    </source>
</evidence>
<dbReference type="GeneID" id="9065528"/>
<reference evidence="1 2" key="1">
    <citation type="submission" date="2008-07" db="EMBL/GenBank/DDBJ databases">
        <authorList>
            <person name="El-Sayed N."/>
            <person name="Caler E."/>
            <person name="Inman J."/>
            <person name="Amedeo P."/>
            <person name="Hass B."/>
            <person name="Wortman J."/>
        </authorList>
    </citation>
    <scope>NUCLEOTIDE SEQUENCE [LARGE SCALE GENOMIC DNA]</scope>
    <source>
        <strain evidence="2">ATCC 50983 / TXsc</strain>
    </source>
</reference>
<name>C5LAF9_PERM5</name>
<dbReference type="Proteomes" id="UP000007800">
    <property type="component" value="Unassembled WGS sequence"/>
</dbReference>
<dbReference type="RefSeq" id="XP_002774599.1">
    <property type="nucleotide sequence ID" value="XM_002774553.1"/>
</dbReference>
<evidence type="ECO:0000313" key="2">
    <source>
        <dbReference type="Proteomes" id="UP000007800"/>
    </source>
</evidence>
<protein>
    <submittedName>
        <fullName evidence="1">Uncharacterized protein</fullName>
    </submittedName>
</protein>
<dbReference type="OrthoDB" id="10358583at2759"/>
<proteinExistence type="predicted"/>